<keyword evidence="3" id="KW-1185">Reference proteome</keyword>
<dbReference type="Proteomes" id="UP000634136">
    <property type="component" value="Unassembled WGS sequence"/>
</dbReference>
<reference evidence="2" key="1">
    <citation type="submission" date="2020-09" db="EMBL/GenBank/DDBJ databases">
        <title>Genome-Enabled Discovery of Anthraquinone Biosynthesis in Senna tora.</title>
        <authorList>
            <person name="Kang S.-H."/>
            <person name="Pandey R.P."/>
            <person name="Lee C.-M."/>
            <person name="Sim J.-S."/>
            <person name="Jeong J.-T."/>
            <person name="Choi B.-S."/>
            <person name="Jung M."/>
            <person name="Ginzburg D."/>
            <person name="Zhao K."/>
            <person name="Won S.Y."/>
            <person name="Oh T.-J."/>
            <person name="Yu Y."/>
            <person name="Kim N.-H."/>
            <person name="Lee O.R."/>
            <person name="Lee T.-H."/>
            <person name="Bashyal P."/>
            <person name="Kim T.-S."/>
            <person name="Lee W.-H."/>
            <person name="Kawkins C."/>
            <person name="Kim C.-K."/>
            <person name="Kim J.S."/>
            <person name="Ahn B.O."/>
            <person name="Rhee S.Y."/>
            <person name="Sohng J.K."/>
        </authorList>
    </citation>
    <scope>NUCLEOTIDE SEQUENCE</scope>
    <source>
        <tissue evidence="2">Leaf</tissue>
    </source>
</reference>
<accession>A0A834WVP1</accession>
<dbReference type="EMBL" id="JAAIUW010000005">
    <property type="protein sequence ID" value="KAF7833498.1"/>
    <property type="molecule type" value="Genomic_DNA"/>
</dbReference>
<evidence type="ECO:0000313" key="3">
    <source>
        <dbReference type="Proteomes" id="UP000634136"/>
    </source>
</evidence>
<feature type="region of interest" description="Disordered" evidence="1">
    <location>
        <begin position="1"/>
        <end position="27"/>
    </location>
</feature>
<dbReference type="AlphaFoldDB" id="A0A834WVP1"/>
<proteinExistence type="predicted"/>
<comment type="caution">
    <text evidence="2">The sequence shown here is derived from an EMBL/GenBank/DDBJ whole genome shotgun (WGS) entry which is preliminary data.</text>
</comment>
<protein>
    <submittedName>
        <fullName evidence="2">GDSL esterase/lipase</fullName>
    </submittedName>
</protein>
<gene>
    <name evidence="2" type="ORF">G2W53_015831</name>
</gene>
<organism evidence="2 3">
    <name type="scientific">Senna tora</name>
    <dbReference type="NCBI Taxonomy" id="362788"/>
    <lineage>
        <taxon>Eukaryota</taxon>
        <taxon>Viridiplantae</taxon>
        <taxon>Streptophyta</taxon>
        <taxon>Embryophyta</taxon>
        <taxon>Tracheophyta</taxon>
        <taxon>Spermatophyta</taxon>
        <taxon>Magnoliopsida</taxon>
        <taxon>eudicotyledons</taxon>
        <taxon>Gunneridae</taxon>
        <taxon>Pentapetalae</taxon>
        <taxon>rosids</taxon>
        <taxon>fabids</taxon>
        <taxon>Fabales</taxon>
        <taxon>Fabaceae</taxon>
        <taxon>Caesalpinioideae</taxon>
        <taxon>Cassia clade</taxon>
        <taxon>Senna</taxon>
    </lineage>
</organism>
<evidence type="ECO:0000256" key="1">
    <source>
        <dbReference type="SAM" id="MobiDB-lite"/>
    </source>
</evidence>
<evidence type="ECO:0000313" key="2">
    <source>
        <dbReference type="EMBL" id="KAF7833498.1"/>
    </source>
</evidence>
<sequence>MAKSGRSGTTKEKVEDEEAPHHHHPYAFHVCGPRNFTTLTWRDLLNSSCHNKFPRSFDQKIVTS</sequence>
<name>A0A834WVP1_9FABA</name>